<keyword evidence="7 13" id="KW-0520">NAD</keyword>
<dbReference type="Pfam" id="PF05173">
    <property type="entry name" value="DapB_C"/>
    <property type="match status" value="1"/>
</dbReference>
<evidence type="ECO:0000313" key="17">
    <source>
        <dbReference type="Proteomes" id="UP000051254"/>
    </source>
</evidence>
<feature type="binding site" evidence="13">
    <location>
        <position position="41"/>
    </location>
    <ligand>
        <name>NADP(+)</name>
        <dbReference type="ChEBI" id="CHEBI:58349"/>
    </ligand>
</feature>
<proteinExistence type="inferred from homology"/>
<dbReference type="UniPathway" id="UPA00034">
    <property type="reaction ID" value="UER00018"/>
</dbReference>
<dbReference type="Proteomes" id="UP000051254">
    <property type="component" value="Unassembled WGS sequence"/>
</dbReference>
<dbReference type="InterPro" id="IPR022664">
    <property type="entry name" value="DapB_N_CS"/>
</dbReference>
<organism evidence="16 17">
    <name type="scientific">Stenotrophomonas koreensis</name>
    <dbReference type="NCBI Taxonomy" id="266128"/>
    <lineage>
        <taxon>Bacteria</taxon>
        <taxon>Pseudomonadati</taxon>
        <taxon>Pseudomonadota</taxon>
        <taxon>Gammaproteobacteria</taxon>
        <taxon>Lysobacterales</taxon>
        <taxon>Lysobacteraceae</taxon>
        <taxon>Stenotrophomonas</taxon>
    </lineage>
</organism>
<dbReference type="InterPro" id="IPR023940">
    <property type="entry name" value="DHDPR_bac"/>
</dbReference>
<comment type="caution">
    <text evidence="13">Lacks conserved residue(s) required for the propagation of feature annotation.</text>
</comment>
<comment type="similarity">
    <text evidence="1 13">Belongs to the DapB family.</text>
</comment>
<dbReference type="GO" id="GO:0008839">
    <property type="term" value="F:4-hydroxy-tetrahydrodipicolinate reductase"/>
    <property type="evidence" value="ECO:0007669"/>
    <property type="project" value="UniProtKB-UniRule"/>
</dbReference>
<feature type="domain" description="Dihydrodipicolinate reductase C-terminal" evidence="15">
    <location>
        <begin position="124"/>
        <end position="238"/>
    </location>
</feature>
<feature type="binding site" evidence="13">
    <location>
        <begin position="94"/>
        <end position="96"/>
    </location>
    <ligand>
        <name>NAD(+)</name>
        <dbReference type="ChEBI" id="CHEBI:57540"/>
    </ligand>
</feature>
<dbReference type="InterPro" id="IPR022663">
    <property type="entry name" value="DapB_C"/>
</dbReference>
<dbReference type="EC" id="1.17.1.8" evidence="10 13"/>
<evidence type="ECO:0000256" key="4">
    <source>
        <dbReference type="ARBA" id="ARBA00022857"/>
    </source>
</evidence>
<keyword evidence="17" id="KW-1185">Reference proteome</keyword>
<comment type="catalytic activity">
    <reaction evidence="12 13">
        <text>(S)-2,3,4,5-tetrahydrodipicolinate + NAD(+) + H2O = (2S,4S)-4-hydroxy-2,3,4,5-tetrahydrodipicolinate + NADH + H(+)</text>
        <dbReference type="Rhea" id="RHEA:35323"/>
        <dbReference type="ChEBI" id="CHEBI:15377"/>
        <dbReference type="ChEBI" id="CHEBI:15378"/>
        <dbReference type="ChEBI" id="CHEBI:16845"/>
        <dbReference type="ChEBI" id="CHEBI:57540"/>
        <dbReference type="ChEBI" id="CHEBI:57945"/>
        <dbReference type="ChEBI" id="CHEBI:67139"/>
        <dbReference type="EC" id="1.17.1.8"/>
    </reaction>
</comment>
<evidence type="ECO:0000256" key="5">
    <source>
        <dbReference type="ARBA" id="ARBA00022915"/>
    </source>
</evidence>
<dbReference type="OrthoDB" id="9790352at2"/>
<feature type="binding site" evidence="13">
    <location>
        <begin position="118"/>
        <end position="121"/>
    </location>
    <ligand>
        <name>NAD(+)</name>
        <dbReference type="ChEBI" id="CHEBI:57540"/>
    </ligand>
</feature>
<dbReference type="Pfam" id="PF01113">
    <property type="entry name" value="DapB_N"/>
    <property type="match status" value="1"/>
</dbReference>
<evidence type="ECO:0000256" key="7">
    <source>
        <dbReference type="ARBA" id="ARBA00023027"/>
    </source>
</evidence>
<comment type="pathway">
    <text evidence="9 13">Amino-acid biosynthesis; L-lysine biosynthesis via DAP pathway; (S)-tetrahydrodipicolinate from L-aspartate: step 4/4.</text>
</comment>
<dbReference type="GO" id="GO:0050661">
    <property type="term" value="F:NADP binding"/>
    <property type="evidence" value="ECO:0007669"/>
    <property type="project" value="UniProtKB-UniRule"/>
</dbReference>
<accession>A0A0R0C1J3</accession>
<dbReference type="Gene3D" id="3.30.360.10">
    <property type="entry name" value="Dihydrodipicolinate Reductase, domain 2"/>
    <property type="match status" value="1"/>
</dbReference>
<evidence type="ECO:0000256" key="11">
    <source>
        <dbReference type="ARBA" id="ARBA00049080"/>
    </source>
</evidence>
<comment type="catalytic activity">
    <reaction evidence="11 13">
        <text>(S)-2,3,4,5-tetrahydrodipicolinate + NADP(+) + H2O = (2S,4S)-4-hydroxy-2,3,4,5-tetrahydrodipicolinate + NADPH + H(+)</text>
        <dbReference type="Rhea" id="RHEA:35331"/>
        <dbReference type="ChEBI" id="CHEBI:15377"/>
        <dbReference type="ChEBI" id="CHEBI:15378"/>
        <dbReference type="ChEBI" id="CHEBI:16845"/>
        <dbReference type="ChEBI" id="CHEBI:57783"/>
        <dbReference type="ChEBI" id="CHEBI:58349"/>
        <dbReference type="ChEBI" id="CHEBI:67139"/>
        <dbReference type="EC" id="1.17.1.8"/>
    </reaction>
</comment>
<evidence type="ECO:0000256" key="10">
    <source>
        <dbReference type="ARBA" id="ARBA00038983"/>
    </source>
</evidence>
<dbReference type="AlphaFoldDB" id="A0A0R0C1J3"/>
<dbReference type="PANTHER" id="PTHR20836">
    <property type="entry name" value="DIHYDRODIPICOLINATE REDUCTASE"/>
    <property type="match status" value="1"/>
</dbReference>
<feature type="binding site" evidence="13">
    <location>
        <begin position="160"/>
        <end position="161"/>
    </location>
    <ligand>
        <name>(S)-2,3,4,5-tetrahydrodipicolinate</name>
        <dbReference type="ChEBI" id="CHEBI:16845"/>
    </ligand>
</feature>
<keyword evidence="4 13" id="KW-0521">NADP</keyword>
<dbReference type="CDD" id="cd02274">
    <property type="entry name" value="DHDPR_N"/>
    <property type="match status" value="1"/>
</dbReference>
<evidence type="ECO:0000256" key="13">
    <source>
        <dbReference type="HAMAP-Rule" id="MF_00102"/>
    </source>
</evidence>
<dbReference type="Gene3D" id="3.40.50.720">
    <property type="entry name" value="NAD(P)-binding Rossmann-like Domain"/>
    <property type="match status" value="1"/>
</dbReference>
<keyword evidence="6 13" id="KW-0560">Oxidoreductase</keyword>
<keyword evidence="2 13" id="KW-0963">Cytoplasm</keyword>
<keyword evidence="8 13" id="KW-0457">Lysine biosynthesis</keyword>
<comment type="subunit">
    <text evidence="13">Homotetramer.</text>
</comment>
<evidence type="ECO:0000256" key="1">
    <source>
        <dbReference type="ARBA" id="ARBA00006642"/>
    </source>
</evidence>
<reference evidence="16 17" key="1">
    <citation type="submission" date="2015-05" db="EMBL/GenBank/DDBJ databases">
        <title>Genome sequencing and analysis of members of genus Stenotrophomonas.</title>
        <authorList>
            <person name="Patil P.P."/>
            <person name="Midha S."/>
            <person name="Patil P.B."/>
        </authorList>
    </citation>
    <scope>NUCLEOTIDE SEQUENCE [LARGE SCALE GENOMIC DNA]</scope>
    <source>
        <strain evidence="16 17">DSM 17805</strain>
    </source>
</reference>
<keyword evidence="5 13" id="KW-0220">Diaminopimelate biosynthesis</keyword>
<dbReference type="RefSeq" id="WP_057664365.1">
    <property type="nucleotide sequence ID" value="NZ_LDJH01000006.1"/>
</dbReference>
<evidence type="ECO:0000256" key="12">
    <source>
        <dbReference type="ARBA" id="ARBA00049396"/>
    </source>
</evidence>
<evidence type="ECO:0000259" key="15">
    <source>
        <dbReference type="Pfam" id="PF05173"/>
    </source>
</evidence>
<dbReference type="InterPro" id="IPR000846">
    <property type="entry name" value="DapB_N"/>
</dbReference>
<evidence type="ECO:0000256" key="9">
    <source>
        <dbReference type="ARBA" id="ARBA00037922"/>
    </source>
</evidence>
<dbReference type="GO" id="GO:0005829">
    <property type="term" value="C:cytosol"/>
    <property type="evidence" value="ECO:0007669"/>
    <property type="project" value="TreeGrafter"/>
</dbReference>
<evidence type="ECO:0000256" key="6">
    <source>
        <dbReference type="ARBA" id="ARBA00023002"/>
    </source>
</evidence>
<comment type="function">
    <text evidence="13">Catalyzes the conversion of 4-hydroxy-tetrahydrodipicolinate (HTPA) to tetrahydrodipicolinate.</text>
</comment>
<feature type="active site" description="Proton donor" evidence="13">
    <location>
        <position position="154"/>
    </location>
</feature>
<protein>
    <recommendedName>
        <fullName evidence="10 13">4-hydroxy-tetrahydrodipicolinate reductase</fullName>
        <shortName evidence="13">HTPA reductase</shortName>
        <ecNumber evidence="10 13">1.17.1.8</ecNumber>
    </recommendedName>
</protein>
<comment type="caution">
    <text evidence="16">The sequence shown here is derived from an EMBL/GenBank/DDBJ whole genome shotgun (WGS) entry which is preliminary data.</text>
</comment>
<dbReference type="GO" id="GO:0009089">
    <property type="term" value="P:lysine biosynthetic process via diaminopimelate"/>
    <property type="evidence" value="ECO:0007669"/>
    <property type="project" value="UniProtKB-UniRule"/>
</dbReference>
<feature type="binding site" evidence="13">
    <location>
        <begin position="13"/>
        <end position="18"/>
    </location>
    <ligand>
        <name>NAD(+)</name>
        <dbReference type="ChEBI" id="CHEBI:57540"/>
    </ligand>
</feature>
<evidence type="ECO:0000256" key="2">
    <source>
        <dbReference type="ARBA" id="ARBA00022490"/>
    </source>
</evidence>
<evidence type="ECO:0000256" key="8">
    <source>
        <dbReference type="ARBA" id="ARBA00023154"/>
    </source>
</evidence>
<name>A0A0R0C1J3_9GAMM</name>
<dbReference type="GO" id="GO:0051287">
    <property type="term" value="F:NAD binding"/>
    <property type="evidence" value="ECO:0007669"/>
    <property type="project" value="UniProtKB-UniRule"/>
</dbReference>
<dbReference type="GO" id="GO:0016726">
    <property type="term" value="F:oxidoreductase activity, acting on CH or CH2 groups, NAD or NADP as acceptor"/>
    <property type="evidence" value="ECO:0007669"/>
    <property type="project" value="UniProtKB-UniRule"/>
</dbReference>
<gene>
    <name evidence="13" type="primary">dapB</name>
    <name evidence="16" type="ORF">ABB25_04740</name>
</gene>
<dbReference type="PATRIC" id="fig|266128.3.peg.2604"/>
<dbReference type="SUPFAM" id="SSF51735">
    <property type="entry name" value="NAD(P)-binding Rossmann-fold domains"/>
    <property type="match status" value="1"/>
</dbReference>
<feature type="binding site" evidence="13">
    <location>
        <position position="151"/>
    </location>
    <ligand>
        <name>(S)-2,3,4,5-tetrahydrodipicolinate</name>
        <dbReference type="ChEBI" id="CHEBI:16845"/>
    </ligand>
</feature>
<dbReference type="InterPro" id="IPR036291">
    <property type="entry name" value="NAD(P)-bd_dom_sf"/>
</dbReference>
<evidence type="ECO:0000256" key="3">
    <source>
        <dbReference type="ARBA" id="ARBA00022605"/>
    </source>
</evidence>
<dbReference type="PIRSF" id="PIRSF000161">
    <property type="entry name" value="DHPR"/>
    <property type="match status" value="1"/>
</dbReference>
<dbReference type="PROSITE" id="PS01298">
    <property type="entry name" value="DAPB"/>
    <property type="match status" value="1"/>
</dbReference>
<comment type="caution">
    <text evidence="13">Was originally thought to be a dihydrodipicolinate reductase (DHDPR), catalyzing the conversion of dihydrodipicolinate to tetrahydrodipicolinate. However, it was shown in E.coli that the substrate of the enzymatic reaction is not dihydrodipicolinate (DHDP) but in fact (2S,4S)-4-hydroxy-2,3,4,5-tetrahydrodipicolinic acid (HTPA), the product released by the DapA-catalyzed reaction.</text>
</comment>
<dbReference type="GO" id="GO:0019877">
    <property type="term" value="P:diaminopimelate biosynthetic process"/>
    <property type="evidence" value="ECO:0007669"/>
    <property type="project" value="UniProtKB-UniRule"/>
</dbReference>
<feature type="active site" description="Proton donor/acceptor" evidence="13">
    <location>
        <position position="150"/>
    </location>
</feature>
<dbReference type="NCBIfam" id="TIGR00036">
    <property type="entry name" value="dapB"/>
    <property type="match status" value="1"/>
</dbReference>
<dbReference type="PANTHER" id="PTHR20836:SF0">
    <property type="entry name" value="4-HYDROXY-TETRAHYDRODIPICOLINATE REDUCTASE 1, CHLOROPLASTIC-RELATED"/>
    <property type="match status" value="1"/>
</dbReference>
<dbReference type="STRING" id="266128.ABB25_04740"/>
<evidence type="ECO:0000259" key="14">
    <source>
        <dbReference type="Pfam" id="PF01113"/>
    </source>
</evidence>
<dbReference type="HAMAP" id="MF_00102">
    <property type="entry name" value="DapB"/>
    <property type="match status" value="1"/>
</dbReference>
<feature type="domain" description="Dihydrodipicolinate reductase N-terminal" evidence="14">
    <location>
        <begin position="8"/>
        <end position="121"/>
    </location>
</feature>
<dbReference type="SUPFAM" id="SSF55347">
    <property type="entry name" value="Glyceraldehyde-3-phosphate dehydrogenase-like, C-terminal domain"/>
    <property type="match status" value="1"/>
</dbReference>
<dbReference type="EMBL" id="LDJH01000006">
    <property type="protein sequence ID" value="KRG59815.1"/>
    <property type="molecule type" value="Genomic_DNA"/>
</dbReference>
<sequence>MNAQPILKVVIHGASGRMGQALLRLAAQMPDIDVVAAVARRAPSQRVIDGVPHFAASELSGLPAFDVAIDFSLPDGVAALARLCAERGAALVCGTTGLDAEGEAALAALAGRAPLVWASNYSLGVAVLTDLVARAAALLADWDCDIVESHHIHKKDAPSGTALSLGQAAQGQGVQPRYASLRAGDIVGEHTVQFAGLGERIELVHRASNRDIFARGALEAARRLVARAPGRYSVAELLTA</sequence>
<evidence type="ECO:0000313" key="16">
    <source>
        <dbReference type="EMBL" id="KRG59815.1"/>
    </source>
</evidence>
<keyword evidence="3 13" id="KW-0028">Amino-acid biosynthesis</keyword>
<comment type="subcellular location">
    <subcellularLocation>
        <location evidence="13">Cytoplasm</location>
    </subcellularLocation>
</comment>